<keyword evidence="1" id="KW-0472">Membrane</keyword>
<proteinExistence type="predicted"/>
<name>S7WS69_ACIJU</name>
<accession>S7WS69</accession>
<dbReference type="Proteomes" id="UP000018420">
    <property type="component" value="Unassembled WGS sequence"/>
</dbReference>
<dbReference type="AlphaFoldDB" id="S7WS69"/>
<reference evidence="2 3" key="1">
    <citation type="submission" date="2013-05" db="EMBL/GenBank/DDBJ databases">
        <title>Genome assembly of Acinetobacter junii MTCC 11364.</title>
        <authorList>
            <person name="Khatri I."/>
            <person name="Singh N.K."/>
            <person name="Subramanian S."/>
            <person name="Mayilraj S."/>
        </authorList>
    </citation>
    <scope>NUCLEOTIDE SEQUENCE [LARGE SCALE GENOMIC DNA]</scope>
    <source>
        <strain evidence="2 3">MTCC 11364</strain>
    </source>
</reference>
<evidence type="ECO:0000313" key="3">
    <source>
        <dbReference type="Proteomes" id="UP000018420"/>
    </source>
</evidence>
<dbReference type="PATRIC" id="fig|1330047.3.peg.1577"/>
<evidence type="ECO:0000313" key="2">
    <source>
        <dbReference type="EMBL" id="EPR86016.1"/>
    </source>
</evidence>
<evidence type="ECO:0000256" key="1">
    <source>
        <dbReference type="SAM" id="Phobius"/>
    </source>
</evidence>
<organism evidence="2 3">
    <name type="scientific">Acinetobacter junii CIP 107470 = MTCC 11364</name>
    <dbReference type="NCBI Taxonomy" id="1217666"/>
    <lineage>
        <taxon>Bacteria</taxon>
        <taxon>Pseudomonadati</taxon>
        <taxon>Pseudomonadota</taxon>
        <taxon>Gammaproteobacteria</taxon>
        <taxon>Moraxellales</taxon>
        <taxon>Moraxellaceae</taxon>
        <taxon>Acinetobacter</taxon>
    </lineage>
</organism>
<feature type="transmembrane region" description="Helical" evidence="1">
    <location>
        <begin position="79"/>
        <end position="98"/>
    </location>
</feature>
<sequence length="154" mass="17710">MNCYQTRGALLPHPFTLTSRMRRSTLCCTCRRLSPPRRYLAPCPMKPGLSSPASVTETSTAATVQPTSRRILSKFKVNCLYFFALSIFYIFPSVGLVTQHDWDQEEYNQLDKIVGIAVCHDGPHTLYKAQDQSHRLIPPYKLLHWDIQAHRHHN</sequence>
<gene>
    <name evidence="2" type="ORF">L292_2985</name>
</gene>
<keyword evidence="1" id="KW-1133">Transmembrane helix</keyword>
<keyword evidence="1" id="KW-0812">Transmembrane</keyword>
<comment type="caution">
    <text evidence="2">The sequence shown here is derived from an EMBL/GenBank/DDBJ whole genome shotgun (WGS) entry which is preliminary data.</text>
</comment>
<protein>
    <submittedName>
        <fullName evidence="2">Uncharacterized protein</fullName>
    </submittedName>
</protein>
<dbReference type="AntiFam" id="ANF00041">
    <property type="entry name" value="Antisense to RNaseP"/>
</dbReference>
<dbReference type="EMBL" id="ASYZ01000080">
    <property type="protein sequence ID" value="EPR86016.1"/>
    <property type="molecule type" value="Genomic_DNA"/>
</dbReference>